<reference evidence="6 7" key="1">
    <citation type="submission" date="2019-11" db="EMBL/GenBank/DDBJ databases">
        <title>Identification of a novel strain.</title>
        <authorList>
            <person name="Xu Q."/>
            <person name="Wang G."/>
        </authorList>
    </citation>
    <scope>NUCLEOTIDE SEQUENCE [LARGE SCALE GENOMIC DNA]</scope>
    <source>
        <strain evidence="7">xq</strain>
    </source>
</reference>
<feature type="transmembrane region" description="Helical" evidence="2">
    <location>
        <begin position="345"/>
        <end position="366"/>
    </location>
</feature>
<keyword evidence="2" id="KW-1133">Transmembrane helix</keyword>
<dbReference type="CDD" id="cd00130">
    <property type="entry name" value="PAS"/>
    <property type="match status" value="1"/>
</dbReference>
<feature type="compositionally biased region" description="Basic residues" evidence="1">
    <location>
        <begin position="983"/>
        <end position="1000"/>
    </location>
</feature>
<feature type="domain" description="EAL" evidence="4">
    <location>
        <begin position="715"/>
        <end position="973"/>
    </location>
</feature>
<feature type="domain" description="GGDEF" evidence="5">
    <location>
        <begin position="573"/>
        <end position="706"/>
    </location>
</feature>
<dbReference type="InterPro" id="IPR000014">
    <property type="entry name" value="PAS"/>
</dbReference>
<dbReference type="PROSITE" id="PS50883">
    <property type="entry name" value="EAL"/>
    <property type="match status" value="1"/>
</dbReference>
<feature type="region of interest" description="Disordered" evidence="1">
    <location>
        <begin position="1206"/>
        <end position="1296"/>
    </location>
</feature>
<dbReference type="CDD" id="cd01948">
    <property type="entry name" value="EAL"/>
    <property type="match status" value="1"/>
</dbReference>
<dbReference type="InterPro" id="IPR043128">
    <property type="entry name" value="Rev_trsase/Diguanyl_cyclase"/>
</dbReference>
<gene>
    <name evidence="6" type="ORF">GIW81_08975</name>
</gene>
<proteinExistence type="predicted"/>
<protein>
    <submittedName>
        <fullName evidence="6">EAL domain-containing protein</fullName>
    </submittedName>
</protein>
<keyword evidence="7" id="KW-1185">Reference proteome</keyword>
<evidence type="ECO:0000259" key="3">
    <source>
        <dbReference type="PROSITE" id="PS50113"/>
    </source>
</evidence>
<dbReference type="InterPro" id="IPR052155">
    <property type="entry name" value="Biofilm_reg_signaling"/>
</dbReference>
<dbReference type="PANTHER" id="PTHR44757">
    <property type="entry name" value="DIGUANYLATE CYCLASE DGCP"/>
    <property type="match status" value="1"/>
</dbReference>
<dbReference type="Gene3D" id="3.30.70.270">
    <property type="match status" value="1"/>
</dbReference>
<dbReference type="SUPFAM" id="SSF141868">
    <property type="entry name" value="EAL domain-like"/>
    <property type="match status" value="1"/>
</dbReference>
<dbReference type="InterPro" id="IPR013655">
    <property type="entry name" value="PAS_fold_3"/>
</dbReference>
<dbReference type="InterPro" id="IPR035965">
    <property type="entry name" value="PAS-like_dom_sf"/>
</dbReference>
<dbReference type="InterPro" id="IPR029787">
    <property type="entry name" value="Nucleotide_cyclase"/>
</dbReference>
<feature type="transmembrane region" description="Helical" evidence="2">
    <location>
        <begin position="225"/>
        <end position="247"/>
    </location>
</feature>
<dbReference type="Pfam" id="PF00990">
    <property type="entry name" value="GGDEF"/>
    <property type="match status" value="1"/>
</dbReference>
<dbReference type="InterPro" id="IPR000160">
    <property type="entry name" value="GGDEF_dom"/>
</dbReference>
<dbReference type="InterPro" id="IPR011623">
    <property type="entry name" value="7TMR_DISM_rcpt_extracell_dom1"/>
</dbReference>
<dbReference type="Pfam" id="PF00563">
    <property type="entry name" value="EAL"/>
    <property type="match status" value="1"/>
</dbReference>
<dbReference type="RefSeq" id="WP_154738889.1">
    <property type="nucleotide sequence ID" value="NZ_WMBQ01000001.1"/>
</dbReference>
<comment type="caution">
    <text evidence="6">The sequence shown here is derived from an EMBL/GenBank/DDBJ whole genome shotgun (WGS) entry which is preliminary data.</text>
</comment>
<dbReference type="Gene3D" id="3.20.20.450">
    <property type="entry name" value="EAL domain"/>
    <property type="match status" value="1"/>
</dbReference>
<dbReference type="Pfam" id="PF07695">
    <property type="entry name" value="7TMR-DISM_7TM"/>
    <property type="match status" value="1"/>
</dbReference>
<name>A0A6I3KKK8_9HYPH</name>
<feature type="transmembrane region" description="Helical" evidence="2">
    <location>
        <begin position="378"/>
        <end position="399"/>
    </location>
</feature>
<organism evidence="6 7">
    <name type="scientific">Hyphomicrobium album</name>
    <dbReference type="NCBI Taxonomy" id="2665159"/>
    <lineage>
        <taxon>Bacteria</taxon>
        <taxon>Pseudomonadati</taxon>
        <taxon>Pseudomonadota</taxon>
        <taxon>Alphaproteobacteria</taxon>
        <taxon>Hyphomicrobiales</taxon>
        <taxon>Hyphomicrobiaceae</taxon>
        <taxon>Hyphomicrobium</taxon>
    </lineage>
</organism>
<evidence type="ECO:0000259" key="5">
    <source>
        <dbReference type="PROSITE" id="PS50887"/>
    </source>
</evidence>
<sequence>MRALRLTAAGAHGVASRGLLCLALAILAILAVLPEPAFALKPIVIEPDQDRVEVTTLGEFYDARGDSLQVETAPAADGMSGRISVTAKTPGTSPNWIVFALTNPTDKPVERWLTAARYNVVGSGAVWPDLDAQRIEAVTPSMGYIPERIKSDRADIFRITIEPGQTVTYVAELSSDRFARLYLWKPLEYELYSRDRQLMNGIMLGLTGLLAIFLTAIFAANHKAIFPSAALVSWCVLAYLCVDFGFFHKLFQLKPEDNAVYRAASESAVAASLVIFISVFLRIAFWHGLIRMLFTVWIIAQLTLVAVAVIDPRLASTFARMSFLVIGTVGGAFALFLALRGQDRALSLIPTWILFLIWVFGAAMVLTGRLAGDAAVQGLVAGLVLILILIGFTVTQFAFRSLEPLFGAAPSELQLRALAVDGAGSCVWEWSARRDEIKVGPAIEASLGLNPGELCTKVDDFIKHLHQADRERFRMILWSIQERTWARIRTDFRMRHTDNSYRWFELEAASVPNADARAMRCVGLVRDVTDAKRAHERLLHDAVHDSLTGLPNRELLLDRLGVATSRAKTENGVRPSVIFIDIDKFKSVNVSFGLVVGDSLLLTVARRLQSHLGQNDTLARVGGDQFGILLVSEQSPQDLAGLAERVRRSLRAPIKIAGQEIVLTGSIGIAVFDGQTPSHLDLYKEAEIAMYRAKRGGADRIEIFRAEMRSDRDDRVALESDLRKALAKNQIKVLYQPIIYLATEELAGFEALVRWEHPKRGLMSPADFIPIAEQSDLIVRLGSHVLLRAAHEAARWQRELPREERPLFVSVNISSRQIFRQNLIQEIRHILGRNIVPKGSLRLEITESLVMENPEQATEILEWLRGAGAELALDDFGTGYSSLAYLQRFPFDTIKIDRALVQASGESGGAGSAIVRSIVALGHELGKSVVAEGVETPEDVAFLRSINCGYAQGFYYGEPMSDRDVLQLLKMVRTAEHKLRPRGLFRAKTKGKDKERRKKVAANGVAAEANGTNGAAPPQARPPAGLPNRTLRPRPRPAGPPHPDGSHPPPPLPSVHHDMGSPVHFNGPPQLPSEFGPPDFAPPHGEVHASMPPQIHDAGPPGFDVPHLSNSNGFDPGMPSHGFEAAPPPPPHMSEQFSPPPLLEHYAEPPAQPGFAAPPMPPMPMENGGPSPFDLFTEPQAPHSHELPEDTNPLFAAMAQELQLPIPPQHAVQQAPSMPAPAPRPHHAAGNGAANGTAKPVARKQVPDFSGLPPQMAASLAKLAGVPWPPNGDGDDERELADHDAGPAPGVPHREG</sequence>
<dbReference type="SUPFAM" id="SSF55073">
    <property type="entry name" value="Nucleotide cyclase"/>
    <property type="match status" value="1"/>
</dbReference>
<dbReference type="SMART" id="SM00086">
    <property type="entry name" value="PAC"/>
    <property type="match status" value="1"/>
</dbReference>
<feature type="compositionally biased region" description="Pro residues" evidence="1">
    <location>
        <begin position="1150"/>
        <end position="1164"/>
    </location>
</feature>
<feature type="compositionally biased region" description="Pro residues" evidence="1">
    <location>
        <begin position="1126"/>
        <end position="1142"/>
    </location>
</feature>
<dbReference type="SMART" id="SM00267">
    <property type="entry name" value="GGDEF"/>
    <property type="match status" value="1"/>
</dbReference>
<evidence type="ECO:0000313" key="7">
    <source>
        <dbReference type="Proteomes" id="UP000440694"/>
    </source>
</evidence>
<dbReference type="Gene3D" id="3.30.450.20">
    <property type="entry name" value="PAS domain"/>
    <property type="match status" value="1"/>
</dbReference>
<dbReference type="PROSITE" id="PS50113">
    <property type="entry name" value="PAC"/>
    <property type="match status" value="1"/>
</dbReference>
<feature type="transmembrane region" description="Helical" evidence="2">
    <location>
        <begin position="322"/>
        <end position="339"/>
    </location>
</feature>
<keyword evidence="2" id="KW-0812">Transmembrane</keyword>
<dbReference type="EMBL" id="WMBQ01000001">
    <property type="protein sequence ID" value="MTD94466.1"/>
    <property type="molecule type" value="Genomic_DNA"/>
</dbReference>
<feature type="compositionally biased region" description="Pro residues" evidence="1">
    <location>
        <begin position="1036"/>
        <end position="1053"/>
    </location>
</feature>
<feature type="region of interest" description="Disordered" evidence="1">
    <location>
        <begin position="983"/>
        <end position="1189"/>
    </location>
</feature>
<feature type="transmembrane region" description="Helical" evidence="2">
    <location>
        <begin position="292"/>
        <end position="310"/>
    </location>
</feature>
<dbReference type="SUPFAM" id="SSF55785">
    <property type="entry name" value="PYP-like sensor domain (PAS domain)"/>
    <property type="match status" value="1"/>
</dbReference>
<dbReference type="InterPro" id="IPR000700">
    <property type="entry name" value="PAS-assoc_C"/>
</dbReference>
<evidence type="ECO:0000256" key="2">
    <source>
        <dbReference type="SAM" id="Phobius"/>
    </source>
</evidence>
<feature type="domain" description="PAC" evidence="3">
    <location>
        <begin position="488"/>
        <end position="540"/>
    </location>
</feature>
<evidence type="ECO:0000313" key="6">
    <source>
        <dbReference type="EMBL" id="MTD94466.1"/>
    </source>
</evidence>
<dbReference type="PANTHER" id="PTHR44757:SF2">
    <property type="entry name" value="BIOFILM ARCHITECTURE MAINTENANCE PROTEIN MBAA"/>
    <property type="match status" value="1"/>
</dbReference>
<feature type="compositionally biased region" description="Low complexity" evidence="1">
    <location>
        <begin position="1001"/>
        <end position="1018"/>
    </location>
</feature>
<dbReference type="PROSITE" id="PS50887">
    <property type="entry name" value="GGDEF"/>
    <property type="match status" value="1"/>
</dbReference>
<dbReference type="NCBIfam" id="TIGR00254">
    <property type="entry name" value="GGDEF"/>
    <property type="match status" value="1"/>
</dbReference>
<evidence type="ECO:0000259" key="4">
    <source>
        <dbReference type="PROSITE" id="PS50883"/>
    </source>
</evidence>
<dbReference type="Proteomes" id="UP000440694">
    <property type="component" value="Unassembled WGS sequence"/>
</dbReference>
<evidence type="ECO:0000256" key="1">
    <source>
        <dbReference type="SAM" id="MobiDB-lite"/>
    </source>
</evidence>
<dbReference type="InterPro" id="IPR001610">
    <property type="entry name" value="PAC"/>
</dbReference>
<dbReference type="Pfam" id="PF08447">
    <property type="entry name" value="PAS_3"/>
    <property type="match status" value="1"/>
</dbReference>
<dbReference type="InterPro" id="IPR035919">
    <property type="entry name" value="EAL_sf"/>
</dbReference>
<accession>A0A6I3KKK8</accession>
<keyword evidence="2" id="KW-0472">Membrane</keyword>
<dbReference type="NCBIfam" id="TIGR00229">
    <property type="entry name" value="sensory_box"/>
    <property type="match status" value="1"/>
</dbReference>
<feature type="transmembrane region" description="Helical" evidence="2">
    <location>
        <begin position="268"/>
        <end position="286"/>
    </location>
</feature>
<feature type="transmembrane region" description="Helical" evidence="2">
    <location>
        <begin position="198"/>
        <end position="219"/>
    </location>
</feature>
<dbReference type="SMART" id="SM00052">
    <property type="entry name" value="EAL"/>
    <property type="match status" value="1"/>
</dbReference>
<feature type="transmembrane region" description="Helical" evidence="2">
    <location>
        <begin position="14"/>
        <end position="33"/>
    </location>
</feature>
<dbReference type="InterPro" id="IPR001633">
    <property type="entry name" value="EAL_dom"/>
</dbReference>
<dbReference type="CDD" id="cd01949">
    <property type="entry name" value="GGDEF"/>
    <property type="match status" value="1"/>
</dbReference>
<feature type="compositionally biased region" description="Low complexity" evidence="1">
    <location>
        <begin position="1228"/>
        <end position="1240"/>
    </location>
</feature>